<dbReference type="InterPro" id="IPR004821">
    <property type="entry name" value="Cyt_trans-like"/>
</dbReference>
<dbReference type="Proteomes" id="UP001156140">
    <property type="component" value="Unassembled WGS sequence"/>
</dbReference>
<evidence type="ECO:0000256" key="1">
    <source>
        <dbReference type="ARBA" id="ARBA00002324"/>
    </source>
</evidence>
<evidence type="ECO:0000256" key="4">
    <source>
        <dbReference type="ARBA" id="ARBA00022642"/>
    </source>
</evidence>
<dbReference type="InterPro" id="IPR014729">
    <property type="entry name" value="Rossmann-like_a/b/a_fold"/>
</dbReference>
<gene>
    <name evidence="11" type="primary">nadD</name>
    <name evidence="13" type="ORF">ML536_21460</name>
</gene>
<dbReference type="EMBL" id="JALAZD010000005">
    <property type="protein sequence ID" value="MCI0129411.1"/>
    <property type="molecule type" value="Genomic_DNA"/>
</dbReference>
<dbReference type="NCBIfam" id="TIGR00125">
    <property type="entry name" value="cyt_tran_rel"/>
    <property type="match status" value="1"/>
</dbReference>
<organism evidence="13 14">
    <name type="scientific">Paradevosia shaoguanensis</name>
    <dbReference type="NCBI Taxonomy" id="1335043"/>
    <lineage>
        <taxon>Bacteria</taxon>
        <taxon>Pseudomonadati</taxon>
        <taxon>Pseudomonadota</taxon>
        <taxon>Alphaproteobacteria</taxon>
        <taxon>Hyphomicrobiales</taxon>
        <taxon>Devosiaceae</taxon>
        <taxon>Paradevosia</taxon>
    </lineage>
</organism>
<dbReference type="GO" id="GO:0004515">
    <property type="term" value="F:nicotinate-nucleotide adenylyltransferase activity"/>
    <property type="evidence" value="ECO:0007669"/>
    <property type="project" value="UniProtKB-UniRule"/>
</dbReference>
<evidence type="ECO:0000256" key="9">
    <source>
        <dbReference type="ARBA" id="ARBA00023027"/>
    </source>
</evidence>
<dbReference type="NCBIfam" id="NF000843">
    <property type="entry name" value="PRK00071.2-2"/>
    <property type="match status" value="1"/>
</dbReference>
<dbReference type="Gene3D" id="3.40.50.620">
    <property type="entry name" value="HUPs"/>
    <property type="match status" value="1"/>
</dbReference>
<protein>
    <recommendedName>
        <fullName evidence="11">Probable nicotinate-nucleotide adenylyltransferase</fullName>
        <ecNumber evidence="11">2.7.7.18</ecNumber>
    </recommendedName>
    <alternativeName>
        <fullName evidence="11">Deamido-NAD(+) diphosphorylase</fullName>
    </alternativeName>
    <alternativeName>
        <fullName evidence="11">Deamido-NAD(+) pyrophosphorylase</fullName>
    </alternativeName>
    <alternativeName>
        <fullName evidence="11">Nicotinate mononucleotide adenylyltransferase</fullName>
        <shortName evidence="11">NaMN adenylyltransferase</shortName>
    </alternativeName>
</protein>
<keyword evidence="4 11" id="KW-0662">Pyridine nucleotide biosynthesis</keyword>
<evidence type="ECO:0000256" key="10">
    <source>
        <dbReference type="ARBA" id="ARBA00048721"/>
    </source>
</evidence>
<evidence type="ECO:0000259" key="12">
    <source>
        <dbReference type="Pfam" id="PF01467"/>
    </source>
</evidence>
<dbReference type="InterPro" id="IPR005248">
    <property type="entry name" value="NadD/NMNAT"/>
</dbReference>
<comment type="similarity">
    <text evidence="3 11">Belongs to the NadD family.</text>
</comment>
<comment type="function">
    <text evidence="1 11">Catalyzes the reversible adenylation of nicotinate mononucleotide (NaMN) to nicotinic acid adenine dinucleotide (NaAD).</text>
</comment>
<dbReference type="EC" id="2.7.7.18" evidence="11"/>
<evidence type="ECO:0000256" key="6">
    <source>
        <dbReference type="ARBA" id="ARBA00022695"/>
    </source>
</evidence>
<keyword evidence="8 11" id="KW-0067">ATP-binding</keyword>
<evidence type="ECO:0000313" key="13">
    <source>
        <dbReference type="EMBL" id="MCI0129411.1"/>
    </source>
</evidence>
<keyword evidence="6 11" id="KW-0548">Nucleotidyltransferase</keyword>
<sequence length="213" mass="24319">MRFPVQKIPGITELPHSARGMRIGLFGGSFNPIHEGHRLVAEQCLQRLDLDAVWFLVSPGNPLKNHDELAPLKDRVEDARRKLTHPRIRVTGFEAAHGFRYTYDTLKFLTTTLPDRHFVWIMGADNMVSFHRWDRWREIANMLPIAVYVRPGSSRRAPVSRAAATFARYRLDESDAPLLATRQPPAWVYLHGIMSGLSSSVIRAQRKESILAK</sequence>
<evidence type="ECO:0000256" key="2">
    <source>
        <dbReference type="ARBA" id="ARBA00005019"/>
    </source>
</evidence>
<dbReference type="NCBIfam" id="TIGR00482">
    <property type="entry name" value="nicotinate (nicotinamide) nucleotide adenylyltransferase"/>
    <property type="match status" value="1"/>
</dbReference>
<dbReference type="CDD" id="cd02165">
    <property type="entry name" value="NMNAT"/>
    <property type="match status" value="1"/>
</dbReference>
<dbReference type="SUPFAM" id="SSF52374">
    <property type="entry name" value="Nucleotidylyl transferase"/>
    <property type="match status" value="1"/>
</dbReference>
<dbReference type="NCBIfam" id="NF000845">
    <property type="entry name" value="PRK00071.2-4"/>
    <property type="match status" value="1"/>
</dbReference>
<keyword evidence="5 11" id="KW-0808">Transferase</keyword>
<dbReference type="RefSeq" id="WP_035038167.1">
    <property type="nucleotide sequence ID" value="NZ_CP068983.1"/>
</dbReference>
<keyword evidence="7 11" id="KW-0547">Nucleotide-binding</keyword>
<keyword evidence="9 11" id="KW-0520">NAD</keyword>
<accession>A0AA41QTL4</accession>
<reference evidence="13" key="1">
    <citation type="submission" date="2022-03" db="EMBL/GenBank/DDBJ databases">
        <title>The complete genome sequence of a Methyloterrigena soli.</title>
        <authorList>
            <person name="Zi Z."/>
        </authorList>
    </citation>
    <scope>NUCLEOTIDE SEQUENCE</scope>
    <source>
        <strain evidence="13">M48</strain>
    </source>
</reference>
<name>A0AA41QTL4_9HYPH</name>
<dbReference type="HAMAP" id="MF_00244">
    <property type="entry name" value="NaMN_adenylyltr"/>
    <property type="match status" value="1"/>
</dbReference>
<evidence type="ECO:0000313" key="14">
    <source>
        <dbReference type="Proteomes" id="UP001156140"/>
    </source>
</evidence>
<comment type="catalytic activity">
    <reaction evidence="10 11">
        <text>nicotinate beta-D-ribonucleotide + ATP + H(+) = deamido-NAD(+) + diphosphate</text>
        <dbReference type="Rhea" id="RHEA:22860"/>
        <dbReference type="ChEBI" id="CHEBI:15378"/>
        <dbReference type="ChEBI" id="CHEBI:30616"/>
        <dbReference type="ChEBI" id="CHEBI:33019"/>
        <dbReference type="ChEBI" id="CHEBI:57502"/>
        <dbReference type="ChEBI" id="CHEBI:58437"/>
        <dbReference type="EC" id="2.7.7.18"/>
    </reaction>
</comment>
<evidence type="ECO:0000256" key="8">
    <source>
        <dbReference type="ARBA" id="ARBA00022840"/>
    </source>
</evidence>
<comment type="pathway">
    <text evidence="2 11">Cofactor biosynthesis; NAD(+) biosynthesis; deamido-NAD(+) from nicotinate D-ribonucleotide: step 1/1.</text>
</comment>
<dbReference type="AlphaFoldDB" id="A0AA41QTL4"/>
<dbReference type="GO" id="GO:0009435">
    <property type="term" value="P:NAD+ biosynthetic process"/>
    <property type="evidence" value="ECO:0007669"/>
    <property type="project" value="UniProtKB-UniRule"/>
</dbReference>
<evidence type="ECO:0000256" key="7">
    <source>
        <dbReference type="ARBA" id="ARBA00022741"/>
    </source>
</evidence>
<dbReference type="Pfam" id="PF01467">
    <property type="entry name" value="CTP_transf_like"/>
    <property type="match status" value="1"/>
</dbReference>
<dbReference type="PANTHER" id="PTHR39321">
    <property type="entry name" value="NICOTINATE-NUCLEOTIDE ADENYLYLTRANSFERASE-RELATED"/>
    <property type="match status" value="1"/>
</dbReference>
<keyword evidence="14" id="KW-1185">Reference proteome</keyword>
<evidence type="ECO:0000256" key="11">
    <source>
        <dbReference type="HAMAP-Rule" id="MF_00244"/>
    </source>
</evidence>
<proteinExistence type="inferred from homology"/>
<dbReference type="PANTHER" id="PTHR39321:SF3">
    <property type="entry name" value="PHOSPHOPANTETHEINE ADENYLYLTRANSFERASE"/>
    <property type="match status" value="1"/>
</dbReference>
<evidence type="ECO:0000256" key="3">
    <source>
        <dbReference type="ARBA" id="ARBA00009014"/>
    </source>
</evidence>
<comment type="caution">
    <text evidence="13">The sequence shown here is derived from an EMBL/GenBank/DDBJ whole genome shotgun (WGS) entry which is preliminary data.</text>
</comment>
<dbReference type="GO" id="GO:0005524">
    <property type="term" value="F:ATP binding"/>
    <property type="evidence" value="ECO:0007669"/>
    <property type="project" value="UniProtKB-KW"/>
</dbReference>
<feature type="domain" description="Cytidyltransferase-like" evidence="12">
    <location>
        <begin position="25"/>
        <end position="204"/>
    </location>
</feature>
<evidence type="ECO:0000256" key="5">
    <source>
        <dbReference type="ARBA" id="ARBA00022679"/>
    </source>
</evidence>